<sequence>MTGMRELPRHLQGEVLMPLSSRITRSQRLELIWLLPVLRLHPGDRSVTERRALGRFRGSLAAGGQTDAFVRSDASLYALGLRFQRKRTRELVASDPDVAAAGEALEQRANGVNLSETFGGGDE</sequence>
<name>A0A0C5B392_ECOLX</name>
<geneLocation type="plasmid" evidence="1">
    <name>pSYM9</name>
</geneLocation>
<keyword evidence="1" id="KW-0614">Plasmid</keyword>
<accession>A0A0C5B392</accession>
<gene>
    <name evidence="1" type="ORF">EL78_p6517</name>
</gene>
<protein>
    <submittedName>
        <fullName evidence="1">Uncharacterized protein</fullName>
    </submittedName>
</protein>
<reference evidence="1" key="1">
    <citation type="submission" date="2014-07" db="EMBL/GenBank/DDBJ databases">
        <title>Complete sequence of probiotic Symbioflor2 E. coli strain G3/10 and draft sequences of Symbioflor2 strains G1/2, G4/9, G5, G6/7 and G8.</title>
        <authorList>
            <person name="Zschuettig A."/>
            <person name="Auerbach C."/>
            <person name="Meltke S."/>
            <person name="Eichhorn C."/>
            <person name="Brandt M."/>
            <person name="Blom J."/>
            <person name="Goesmann A."/>
            <person name="Jarek M."/>
            <person name="Scharfe M."/>
            <person name="Zimmermann K."/>
            <person name="Wassenaar T.M."/>
            <person name="Gunzer F."/>
        </authorList>
    </citation>
    <scope>NUCLEOTIDE SEQUENCE</scope>
    <source>
        <strain evidence="1">G5</strain>
        <plasmid evidence="1">pSYM9</plasmid>
    </source>
</reference>
<organism evidence="1">
    <name type="scientific">Escherichia coli</name>
    <dbReference type="NCBI Taxonomy" id="562"/>
    <lineage>
        <taxon>Bacteria</taxon>
        <taxon>Pseudomonadati</taxon>
        <taxon>Pseudomonadota</taxon>
        <taxon>Gammaproteobacteria</taxon>
        <taxon>Enterobacterales</taxon>
        <taxon>Enterobacteriaceae</taxon>
        <taxon>Escherichia</taxon>
    </lineage>
</organism>
<evidence type="ECO:0000313" key="1">
    <source>
        <dbReference type="EMBL" id="AJL34546.1"/>
    </source>
</evidence>
<proteinExistence type="predicted"/>
<dbReference type="EMBL" id="KM107845">
    <property type="protein sequence ID" value="AJL34546.1"/>
    <property type="molecule type" value="Genomic_DNA"/>
</dbReference>
<dbReference type="AlphaFoldDB" id="A0A0C5B392"/>